<keyword evidence="5" id="KW-0460">Magnesium</keyword>
<keyword evidence="6 9" id="KW-1133">Transmembrane helix</keyword>
<keyword evidence="13" id="KW-1185">Reference proteome</keyword>
<feature type="transmembrane region" description="Helical" evidence="9">
    <location>
        <begin position="356"/>
        <end position="380"/>
    </location>
</feature>
<feature type="transmembrane region" description="Helical" evidence="9">
    <location>
        <begin position="213"/>
        <end position="231"/>
    </location>
</feature>
<dbReference type="InterPro" id="IPR006667">
    <property type="entry name" value="SLC41_membr_dom"/>
</dbReference>
<evidence type="ECO:0000256" key="8">
    <source>
        <dbReference type="ARBA" id="ARBA00023136"/>
    </source>
</evidence>
<feature type="transmembrane region" description="Helical" evidence="9">
    <location>
        <begin position="147"/>
        <end position="169"/>
    </location>
</feature>
<dbReference type="InterPro" id="IPR045349">
    <property type="entry name" value="SLC41A1-3"/>
</dbReference>
<proteinExistence type="inferred from homology"/>
<feature type="transmembrane region" description="Helical" evidence="9">
    <location>
        <begin position="79"/>
        <end position="103"/>
    </location>
</feature>
<accession>A0A167GC48</accession>
<protein>
    <recommendedName>
        <fullName evidence="11">SLC41A/MgtE integral membrane domain-containing protein</fullName>
    </recommendedName>
</protein>
<feature type="signal peptide" evidence="10">
    <location>
        <begin position="1"/>
        <end position="15"/>
    </location>
</feature>
<evidence type="ECO:0000313" key="13">
    <source>
        <dbReference type="Proteomes" id="UP000076738"/>
    </source>
</evidence>
<keyword evidence="8 9" id="KW-0472">Membrane</keyword>
<evidence type="ECO:0000256" key="6">
    <source>
        <dbReference type="ARBA" id="ARBA00022989"/>
    </source>
</evidence>
<evidence type="ECO:0000259" key="11">
    <source>
        <dbReference type="Pfam" id="PF01769"/>
    </source>
</evidence>
<feature type="domain" description="SLC41A/MgtE integral membrane" evidence="11">
    <location>
        <begin position="38"/>
        <end position="198"/>
    </location>
</feature>
<dbReference type="PANTHER" id="PTHR16228:SF7">
    <property type="entry name" value="SLC41A_MGTE INTEGRAL MEMBRANE DOMAIN-CONTAINING PROTEIN"/>
    <property type="match status" value="1"/>
</dbReference>
<feature type="transmembrane region" description="Helical" evidence="9">
    <location>
        <begin position="325"/>
        <end position="350"/>
    </location>
</feature>
<feature type="transmembrane region" description="Helical" evidence="9">
    <location>
        <begin position="181"/>
        <end position="207"/>
    </location>
</feature>
<feature type="transmembrane region" description="Helical" evidence="9">
    <location>
        <begin position="243"/>
        <end position="265"/>
    </location>
</feature>
<evidence type="ECO:0000256" key="4">
    <source>
        <dbReference type="ARBA" id="ARBA00022692"/>
    </source>
</evidence>
<dbReference type="OrthoDB" id="666972at2759"/>
<keyword evidence="4 9" id="KW-0812">Transmembrane</keyword>
<dbReference type="Pfam" id="PF01769">
    <property type="entry name" value="MgtE"/>
    <property type="match status" value="2"/>
</dbReference>
<evidence type="ECO:0000256" key="10">
    <source>
        <dbReference type="SAM" id="SignalP"/>
    </source>
</evidence>
<keyword evidence="10" id="KW-0732">Signal</keyword>
<organism evidence="12 13">
    <name type="scientific">Calocera viscosa (strain TUFC12733)</name>
    <dbReference type="NCBI Taxonomy" id="1330018"/>
    <lineage>
        <taxon>Eukaryota</taxon>
        <taxon>Fungi</taxon>
        <taxon>Dikarya</taxon>
        <taxon>Basidiomycota</taxon>
        <taxon>Agaricomycotina</taxon>
        <taxon>Dacrymycetes</taxon>
        <taxon>Dacrymycetales</taxon>
        <taxon>Dacrymycetaceae</taxon>
        <taxon>Calocera</taxon>
    </lineage>
</organism>
<dbReference type="GO" id="GO:0005886">
    <property type="term" value="C:plasma membrane"/>
    <property type="evidence" value="ECO:0007669"/>
    <property type="project" value="TreeGrafter"/>
</dbReference>
<evidence type="ECO:0000313" key="12">
    <source>
        <dbReference type="EMBL" id="KZO90397.1"/>
    </source>
</evidence>
<evidence type="ECO:0000256" key="1">
    <source>
        <dbReference type="ARBA" id="ARBA00004141"/>
    </source>
</evidence>
<evidence type="ECO:0000256" key="7">
    <source>
        <dbReference type="ARBA" id="ARBA00023065"/>
    </source>
</evidence>
<dbReference type="AlphaFoldDB" id="A0A167GC48"/>
<keyword evidence="7" id="KW-0406">Ion transport</keyword>
<dbReference type="InterPro" id="IPR036739">
    <property type="entry name" value="SLC41_membr_dom_sf"/>
</dbReference>
<dbReference type="SUPFAM" id="SSF161093">
    <property type="entry name" value="MgtE membrane domain-like"/>
    <property type="match status" value="2"/>
</dbReference>
<sequence>TCPTLLFTTIGMVFAGELLEQISGWRAFHRVDELLILVPVLINLKGNIEMNLSARLSTSANIGALDTSKARRGLVVGNLWLLQVQALAVSAVAAGVSFALGAVGKSKSKVQKMMSRSGFLECVLSPIPMQSYPCSDSPRFTIVLSSALSAASLSAVILGSFMCALVLLCRHWSLDPDNITSPLAACLGDLLTLSLLAIIATVLLPIVSSPLPALLSTAFGLLGLIAFLRTRKNADVWPLLNDGWSALFGAMLISACAGMVLDWFVRDYDGFGMMAIVIGGVPGSVGSVFVSRLSTALHAAAEAAAQSTEGTEDGSSSSSNRERPVVVGCTLLAVSLPVALLYLLFVWAVGWMSLPAVFVVFFVIGFIATTALSLLVAYWLTHLFWRHQLDPDTYCLPIQSSIVDLLGPAILVLCYELADACGAEVVAGHRHSQ</sequence>
<comment type="similarity">
    <text evidence="2">Belongs to the SLC41A transporter family.</text>
</comment>
<dbReference type="Proteomes" id="UP000076738">
    <property type="component" value="Unassembled WGS sequence"/>
</dbReference>
<feature type="transmembrane region" description="Helical" evidence="9">
    <location>
        <begin position="271"/>
        <end position="290"/>
    </location>
</feature>
<dbReference type="Gene3D" id="1.10.357.20">
    <property type="entry name" value="SLC41 divalent cation transporters, integral membrane domain"/>
    <property type="match status" value="2"/>
</dbReference>
<name>A0A167GC48_CALVF</name>
<feature type="domain" description="SLC41A/MgtE integral membrane" evidence="11">
    <location>
        <begin position="277"/>
        <end position="414"/>
    </location>
</feature>
<evidence type="ECO:0000256" key="9">
    <source>
        <dbReference type="SAM" id="Phobius"/>
    </source>
</evidence>
<evidence type="ECO:0000256" key="2">
    <source>
        <dbReference type="ARBA" id="ARBA00009749"/>
    </source>
</evidence>
<comment type="subcellular location">
    <subcellularLocation>
        <location evidence="1">Membrane</location>
        <topology evidence="1">Multi-pass membrane protein</topology>
    </subcellularLocation>
</comment>
<keyword evidence="3" id="KW-0813">Transport</keyword>
<gene>
    <name evidence="12" type="ORF">CALVIDRAFT_490557</name>
</gene>
<dbReference type="EMBL" id="KV417343">
    <property type="protein sequence ID" value="KZO90397.1"/>
    <property type="molecule type" value="Genomic_DNA"/>
</dbReference>
<dbReference type="PANTHER" id="PTHR16228">
    <property type="entry name" value="DIVALENT CATION TRANSPORTER SOLUTE CARRIER FAMILY 41"/>
    <property type="match status" value="1"/>
</dbReference>
<feature type="chain" id="PRO_5012904420" description="SLC41A/MgtE integral membrane domain-containing protein" evidence="10">
    <location>
        <begin position="16"/>
        <end position="433"/>
    </location>
</feature>
<feature type="non-terminal residue" evidence="12">
    <location>
        <position position="1"/>
    </location>
</feature>
<dbReference type="GO" id="GO:0008324">
    <property type="term" value="F:monoatomic cation transmembrane transporter activity"/>
    <property type="evidence" value="ECO:0007669"/>
    <property type="project" value="InterPro"/>
</dbReference>
<evidence type="ECO:0000256" key="5">
    <source>
        <dbReference type="ARBA" id="ARBA00022842"/>
    </source>
</evidence>
<reference evidence="12 13" key="1">
    <citation type="journal article" date="2016" name="Mol. Biol. Evol.">
        <title>Comparative Genomics of Early-Diverging Mushroom-Forming Fungi Provides Insights into the Origins of Lignocellulose Decay Capabilities.</title>
        <authorList>
            <person name="Nagy L.G."/>
            <person name="Riley R."/>
            <person name="Tritt A."/>
            <person name="Adam C."/>
            <person name="Daum C."/>
            <person name="Floudas D."/>
            <person name="Sun H."/>
            <person name="Yadav J.S."/>
            <person name="Pangilinan J."/>
            <person name="Larsson K.H."/>
            <person name="Matsuura K."/>
            <person name="Barry K."/>
            <person name="Labutti K."/>
            <person name="Kuo R."/>
            <person name="Ohm R.A."/>
            <person name="Bhattacharya S.S."/>
            <person name="Shirouzu T."/>
            <person name="Yoshinaga Y."/>
            <person name="Martin F.M."/>
            <person name="Grigoriev I.V."/>
            <person name="Hibbett D.S."/>
        </authorList>
    </citation>
    <scope>NUCLEOTIDE SEQUENCE [LARGE SCALE GENOMIC DNA]</scope>
    <source>
        <strain evidence="12 13">TUFC12733</strain>
    </source>
</reference>
<evidence type="ECO:0000256" key="3">
    <source>
        <dbReference type="ARBA" id="ARBA00022448"/>
    </source>
</evidence>